<dbReference type="GeneID" id="96753851"/>
<feature type="transmembrane region" description="Helical" evidence="2">
    <location>
        <begin position="283"/>
        <end position="300"/>
    </location>
</feature>
<dbReference type="RefSeq" id="WP_086717384.1">
    <property type="nucleotide sequence ID" value="NZ_BLAG01000006.1"/>
</dbReference>
<evidence type="ECO:0000256" key="1">
    <source>
        <dbReference type="SAM" id="MobiDB-lite"/>
    </source>
</evidence>
<keyword evidence="2" id="KW-0472">Membrane</keyword>
<dbReference type="OrthoDB" id="4238981at2"/>
<evidence type="ECO:0000313" key="3">
    <source>
        <dbReference type="EMBL" id="GES29609.1"/>
    </source>
</evidence>
<evidence type="ECO:0000313" key="4">
    <source>
        <dbReference type="Proteomes" id="UP000325598"/>
    </source>
</evidence>
<comment type="caution">
    <text evidence="3">The sequence shown here is derived from an EMBL/GenBank/DDBJ whole genome shotgun (WGS) entry which is preliminary data.</text>
</comment>
<feature type="compositionally biased region" description="Low complexity" evidence="1">
    <location>
        <begin position="317"/>
        <end position="335"/>
    </location>
</feature>
<feature type="transmembrane region" description="Helical" evidence="2">
    <location>
        <begin position="55"/>
        <end position="75"/>
    </location>
</feature>
<reference evidence="3 4" key="1">
    <citation type="submission" date="2019-10" db="EMBL/GenBank/DDBJ databases">
        <title>Whole genome shotgun sequence of Streptomyces angustmyceticus NBRC 3934.</title>
        <authorList>
            <person name="Hosoyama A."/>
            <person name="Ichikawa N."/>
            <person name="Kimura A."/>
            <person name="Kitahashi Y."/>
            <person name="Komaki H."/>
            <person name="Uohara A."/>
        </authorList>
    </citation>
    <scope>NUCLEOTIDE SEQUENCE [LARGE SCALE GENOMIC DNA]</scope>
    <source>
        <strain evidence="3 4">NBRC 3934</strain>
    </source>
</reference>
<feature type="region of interest" description="Disordered" evidence="1">
    <location>
        <begin position="317"/>
        <end position="399"/>
    </location>
</feature>
<feature type="transmembrane region" description="Helical" evidence="2">
    <location>
        <begin position="123"/>
        <end position="146"/>
    </location>
</feature>
<protein>
    <submittedName>
        <fullName evidence="3">Uncharacterized protein</fullName>
    </submittedName>
</protein>
<feature type="transmembrane region" description="Helical" evidence="2">
    <location>
        <begin position="242"/>
        <end position="263"/>
    </location>
</feature>
<keyword evidence="2" id="KW-0812">Transmembrane</keyword>
<proteinExistence type="predicted"/>
<feature type="transmembrane region" description="Helical" evidence="2">
    <location>
        <begin position="209"/>
        <end position="230"/>
    </location>
</feature>
<dbReference type="Proteomes" id="UP000325598">
    <property type="component" value="Unassembled WGS sequence"/>
</dbReference>
<evidence type="ECO:0000256" key="2">
    <source>
        <dbReference type="SAM" id="Phobius"/>
    </source>
</evidence>
<feature type="compositionally biased region" description="Pro residues" evidence="1">
    <location>
        <begin position="336"/>
        <end position="390"/>
    </location>
</feature>
<feature type="transmembrane region" description="Helical" evidence="2">
    <location>
        <begin position="7"/>
        <end position="27"/>
    </location>
</feature>
<feature type="transmembrane region" description="Helical" evidence="2">
    <location>
        <begin position="167"/>
        <end position="189"/>
    </location>
</feature>
<dbReference type="EMBL" id="BLAG01000006">
    <property type="protein sequence ID" value="GES29609.1"/>
    <property type="molecule type" value="Genomic_DNA"/>
</dbReference>
<feature type="transmembrane region" description="Helical" evidence="2">
    <location>
        <begin position="82"/>
        <end position="103"/>
    </location>
</feature>
<keyword evidence="4" id="KW-1185">Reference proteome</keyword>
<organism evidence="3 4">
    <name type="scientific">Streptomyces angustmyceticus</name>
    <dbReference type="NCBI Taxonomy" id="285578"/>
    <lineage>
        <taxon>Bacteria</taxon>
        <taxon>Bacillati</taxon>
        <taxon>Actinomycetota</taxon>
        <taxon>Actinomycetes</taxon>
        <taxon>Kitasatosporales</taxon>
        <taxon>Streptomycetaceae</taxon>
        <taxon>Streptomyces</taxon>
    </lineage>
</organism>
<accession>A0A5J4LDC9</accession>
<name>A0A5J4LDC9_9ACTN</name>
<keyword evidence="2" id="KW-1133">Transmembrane helix</keyword>
<gene>
    <name evidence="3" type="ORF">San01_20960</name>
</gene>
<dbReference type="AlphaFoldDB" id="A0A5J4LDC9"/>
<sequence length="399" mass="40540">MALAKGARITGGIFCLLFFLFTAYWLIVDLGESGPGGLWESWTFQHRGATDQVTVPFHVGLAAVQLAAVFAAFAGQRVAGGLLAVATTLTFATALQAAISTGTHTDDNRWFLHADNSSTTFEGVFIGSVLLFLLTLPAGLVLLAGMRSWPRRTPSDPPMRPARTASVVAALLLGAMVLCNLAWQVYLLVQGGTGSFTMFYLGKGVLGSLLALAPGWSAVFFLVLTVVAGLSSVMRGPAARGLAFGLAIVTLPGALVSVIGTAGNGSLFSLAGATPGLTVIGDLGLLLDLFGSPALLFLMARGEPVAPAWFPPAPGPQFAAPGFGPQAGPAGAQPGFPAPQAPQPGFPAPQPGPQTPPAWQPPAGPVPPAGGPPVPPPGIPPMPPGTPAPPQGGFGPPQY</sequence>